<dbReference type="Gene3D" id="1.10.150.130">
    <property type="match status" value="1"/>
</dbReference>
<dbReference type="PROSITE" id="PS51898">
    <property type="entry name" value="TYR_RECOMBINASE"/>
    <property type="match status" value="1"/>
</dbReference>
<evidence type="ECO:0000259" key="7">
    <source>
        <dbReference type="PROSITE" id="PS51900"/>
    </source>
</evidence>
<keyword evidence="2" id="KW-0229">DNA integration</keyword>
<feature type="domain" description="Core-binding (CB)" evidence="7">
    <location>
        <begin position="2"/>
        <end position="89"/>
    </location>
</feature>
<dbReference type="Pfam" id="PF00589">
    <property type="entry name" value="Phage_integrase"/>
    <property type="match status" value="1"/>
</dbReference>
<dbReference type="PROSITE" id="PS51900">
    <property type="entry name" value="CB"/>
    <property type="match status" value="1"/>
</dbReference>
<dbReference type="RefSeq" id="WP_053584745.1">
    <property type="nucleotide sequence ID" value="NZ_LGRV01000004.1"/>
</dbReference>
<dbReference type="PANTHER" id="PTHR30349:SF41">
    <property type="entry name" value="INTEGRASE_RECOMBINASE PROTEIN MJ0367-RELATED"/>
    <property type="match status" value="1"/>
</dbReference>
<name>A0ABR5JYA2_9BACI</name>
<comment type="similarity">
    <text evidence="1">Belongs to the 'phage' integrase family.</text>
</comment>
<dbReference type="Pfam" id="PF02899">
    <property type="entry name" value="Phage_int_SAM_1"/>
    <property type="match status" value="1"/>
</dbReference>
<keyword evidence="3 5" id="KW-0238">DNA-binding</keyword>
<gene>
    <name evidence="8" type="ORF">AEA09_14835</name>
</gene>
<dbReference type="InterPro" id="IPR050090">
    <property type="entry name" value="Tyrosine_recombinase_XerCD"/>
</dbReference>
<dbReference type="CDD" id="cd00397">
    <property type="entry name" value="DNA_BRE_C"/>
    <property type="match status" value="1"/>
</dbReference>
<dbReference type="Gene3D" id="1.10.443.10">
    <property type="entry name" value="Intergrase catalytic core"/>
    <property type="match status" value="1"/>
</dbReference>
<dbReference type="Proteomes" id="UP000050668">
    <property type="component" value="Unassembled WGS sequence"/>
</dbReference>
<evidence type="ECO:0000259" key="6">
    <source>
        <dbReference type="PROSITE" id="PS51898"/>
    </source>
</evidence>
<evidence type="ECO:0000256" key="2">
    <source>
        <dbReference type="ARBA" id="ARBA00022908"/>
    </source>
</evidence>
<dbReference type="SUPFAM" id="SSF56349">
    <property type="entry name" value="DNA breaking-rejoining enzymes"/>
    <property type="match status" value="1"/>
</dbReference>
<dbReference type="InterPro" id="IPR013762">
    <property type="entry name" value="Integrase-like_cat_sf"/>
</dbReference>
<evidence type="ECO:0000256" key="4">
    <source>
        <dbReference type="ARBA" id="ARBA00023172"/>
    </source>
</evidence>
<comment type="caution">
    <text evidence="8">The sequence shown here is derived from an EMBL/GenBank/DDBJ whole genome shotgun (WGS) entry which is preliminary data.</text>
</comment>
<dbReference type="InterPro" id="IPR002104">
    <property type="entry name" value="Integrase_catalytic"/>
</dbReference>
<proteinExistence type="inferred from homology"/>
<evidence type="ECO:0000256" key="1">
    <source>
        <dbReference type="ARBA" id="ARBA00008857"/>
    </source>
</evidence>
<keyword evidence="4" id="KW-0233">DNA recombination</keyword>
<evidence type="ECO:0000313" key="8">
    <source>
        <dbReference type="EMBL" id="KOS67125.1"/>
    </source>
</evidence>
<evidence type="ECO:0000313" key="9">
    <source>
        <dbReference type="Proteomes" id="UP000050668"/>
    </source>
</evidence>
<dbReference type="InterPro" id="IPR010998">
    <property type="entry name" value="Integrase_recombinase_N"/>
</dbReference>
<reference evidence="9" key="1">
    <citation type="submission" date="2015-07" db="EMBL/GenBank/DDBJ databases">
        <title>Fjat-14205 dsm 2895.</title>
        <authorList>
            <person name="Liu B."/>
            <person name="Wang J."/>
            <person name="Zhu Y."/>
            <person name="Liu G."/>
            <person name="Chen Q."/>
            <person name="Chen Z."/>
            <person name="Lan J."/>
            <person name="Che J."/>
            <person name="Ge C."/>
            <person name="Shi H."/>
            <person name="Pan Z."/>
            <person name="Liu X."/>
        </authorList>
    </citation>
    <scope>NUCLEOTIDE SEQUENCE [LARGE SCALE GENOMIC DNA]</scope>
    <source>
        <strain evidence="9">DSM 25560</strain>
    </source>
</reference>
<protein>
    <submittedName>
        <fullName evidence="8">Recombinase</fullName>
    </submittedName>
</protein>
<sequence length="310" mass="37129">MSKIIELIDDFRLNQEIQDRKPEYVTLCLYRLNRWNEFMLDFYSITEVEDVKPMHLKKYIQHCQHLGKEKQITINGSLSTLRVFFNYLVNEEFIDEFDNPIRRIKNLKEEKRVIRTFNDDEVQRIIGDVAEETYSNVRDKLILIMLFDTGIRVSELCTIKVEDVSTRHILIHGKGSKQRLIYISKIMRRYMRKYEVLKTERFKHKHPDEIEDFYFLDQCAEKLSRSRINKILKQHCANAGVRKEVRCSPHDCRHYFAQKQLKNGIDVYSLSRLLGHYDTQITSNYLRGLEQDTILEMGRIKSPLNKMKIK</sequence>
<evidence type="ECO:0000256" key="3">
    <source>
        <dbReference type="ARBA" id="ARBA00023125"/>
    </source>
</evidence>
<accession>A0ABR5JYA2</accession>
<dbReference type="PANTHER" id="PTHR30349">
    <property type="entry name" value="PHAGE INTEGRASE-RELATED"/>
    <property type="match status" value="1"/>
</dbReference>
<dbReference type="InterPro" id="IPR044068">
    <property type="entry name" value="CB"/>
</dbReference>
<keyword evidence="9" id="KW-1185">Reference proteome</keyword>
<organism evidence="8 9">
    <name type="scientific">Lysinibacillus contaminans</name>
    <dbReference type="NCBI Taxonomy" id="1293441"/>
    <lineage>
        <taxon>Bacteria</taxon>
        <taxon>Bacillati</taxon>
        <taxon>Bacillota</taxon>
        <taxon>Bacilli</taxon>
        <taxon>Bacillales</taxon>
        <taxon>Bacillaceae</taxon>
        <taxon>Lysinibacillus</taxon>
    </lineage>
</organism>
<dbReference type="InterPro" id="IPR004107">
    <property type="entry name" value="Integrase_SAM-like_N"/>
</dbReference>
<feature type="domain" description="Tyr recombinase" evidence="6">
    <location>
        <begin position="112"/>
        <end position="299"/>
    </location>
</feature>
<dbReference type="EMBL" id="LGRV01000004">
    <property type="protein sequence ID" value="KOS67125.1"/>
    <property type="molecule type" value="Genomic_DNA"/>
</dbReference>
<dbReference type="InterPro" id="IPR011010">
    <property type="entry name" value="DNA_brk_join_enz"/>
</dbReference>
<evidence type="ECO:0000256" key="5">
    <source>
        <dbReference type="PROSITE-ProRule" id="PRU01248"/>
    </source>
</evidence>